<organism evidence="1 2">
    <name type="scientific">Streptomyces citrinus</name>
    <dbReference type="NCBI Taxonomy" id="3118173"/>
    <lineage>
        <taxon>Bacteria</taxon>
        <taxon>Bacillati</taxon>
        <taxon>Actinomycetota</taxon>
        <taxon>Actinomycetes</taxon>
        <taxon>Kitasatosporales</taxon>
        <taxon>Streptomycetaceae</taxon>
        <taxon>Streptomyces</taxon>
    </lineage>
</organism>
<sequence length="52" mass="5859">MNTTARSPHPSETKREVKGRIRTCRPAHRDGAESSGPDTERDPDWNVVRGED</sequence>
<dbReference type="EMBL" id="CP146022">
    <property type="protein sequence ID" value="WWQ62422.1"/>
    <property type="molecule type" value="Genomic_DNA"/>
</dbReference>
<evidence type="ECO:0000313" key="2">
    <source>
        <dbReference type="Proteomes" id="UP001432251"/>
    </source>
</evidence>
<proteinExistence type="predicted"/>
<protein>
    <submittedName>
        <fullName evidence="1">Uncharacterized protein</fullName>
    </submittedName>
</protein>
<name>A0ACD5A5L3_9ACTN</name>
<reference evidence="1" key="1">
    <citation type="journal article" date="2025" name="Int. J. Syst. Evol. Microbiol.">
        <title>Streptomyces citrinus sp. nov., with yellow diffusible pigment.</title>
        <authorList>
            <person name="He Y."/>
            <person name="Yang E."/>
            <person name="Xu J."/>
            <person name="Sun Y."/>
            <person name="Sun L."/>
        </authorList>
    </citation>
    <scope>NUCLEOTIDE SEQUENCE</scope>
    <source>
        <strain evidence="1">Q6</strain>
    </source>
</reference>
<dbReference type="Proteomes" id="UP001432251">
    <property type="component" value="Chromosome"/>
</dbReference>
<evidence type="ECO:0000313" key="1">
    <source>
        <dbReference type="EMBL" id="WWQ62422.1"/>
    </source>
</evidence>
<keyword evidence="2" id="KW-1185">Reference proteome</keyword>
<gene>
    <name evidence="1" type="ORF">V2W30_02945</name>
</gene>
<accession>A0ACD5A5L3</accession>